<protein>
    <submittedName>
        <fullName evidence="1">Uncharacterized protein</fullName>
    </submittedName>
</protein>
<dbReference type="AlphaFoldDB" id="A0A2T8I0M5"/>
<organism evidence="1">
    <name type="scientific">Panicum hallii</name>
    <dbReference type="NCBI Taxonomy" id="206008"/>
    <lineage>
        <taxon>Eukaryota</taxon>
        <taxon>Viridiplantae</taxon>
        <taxon>Streptophyta</taxon>
        <taxon>Embryophyta</taxon>
        <taxon>Tracheophyta</taxon>
        <taxon>Spermatophyta</taxon>
        <taxon>Magnoliopsida</taxon>
        <taxon>Liliopsida</taxon>
        <taxon>Poales</taxon>
        <taxon>Poaceae</taxon>
        <taxon>PACMAD clade</taxon>
        <taxon>Panicoideae</taxon>
        <taxon>Panicodae</taxon>
        <taxon>Paniceae</taxon>
        <taxon>Panicinae</taxon>
        <taxon>Panicum</taxon>
        <taxon>Panicum sect. Panicum</taxon>
    </lineage>
</organism>
<dbReference type="Gramene" id="PVH31218">
    <property type="protein sequence ID" value="PVH31218"/>
    <property type="gene ID" value="PAHAL_9G085000"/>
</dbReference>
<dbReference type="Proteomes" id="UP000243499">
    <property type="component" value="Chromosome 9"/>
</dbReference>
<gene>
    <name evidence="1" type="ORF">PAHAL_9G085000</name>
</gene>
<reference evidence="1" key="1">
    <citation type="submission" date="2018-04" db="EMBL/GenBank/DDBJ databases">
        <title>WGS assembly of Panicum hallii.</title>
        <authorList>
            <person name="Lovell J."/>
            <person name="Jenkins J."/>
            <person name="Lowry D."/>
            <person name="Mamidi S."/>
            <person name="Sreedasyam A."/>
            <person name="Weng X."/>
            <person name="Barry K."/>
            <person name="Bonette J."/>
            <person name="Campitelli B."/>
            <person name="Daum C."/>
            <person name="Gordon S."/>
            <person name="Gould B."/>
            <person name="Lipzen A."/>
            <person name="Macqueen A."/>
            <person name="Palacio-Mejia J."/>
            <person name="Plott C."/>
            <person name="Shakirov E."/>
            <person name="Shu S."/>
            <person name="Yoshinaga Y."/>
            <person name="Zane M."/>
            <person name="Rokhsar D."/>
            <person name="Grimwood J."/>
            <person name="Schmutz J."/>
            <person name="Juenger T."/>
        </authorList>
    </citation>
    <scope>NUCLEOTIDE SEQUENCE [LARGE SCALE GENOMIC DNA]</scope>
    <source>
        <strain evidence="1">FIL2</strain>
    </source>
</reference>
<proteinExistence type="predicted"/>
<accession>A0A2T8I0M5</accession>
<dbReference type="EMBL" id="CM008054">
    <property type="protein sequence ID" value="PVH31218.1"/>
    <property type="molecule type" value="Genomic_DNA"/>
</dbReference>
<name>A0A2T8I0M5_9POAL</name>
<sequence>MLLSRSRTNKGRQMSFACFKPLYYSFLPTYISSARSSTVHFTKIVRASCLLDEPSLALSPHQCCLNLPATAFLLPPLPLILVDHMQLLSQPLPPCSTNSSGLQLNSSIKIQWQFSNQLQGAQRAQAIHSGSEPNRLHLQRVNAMCPCPFFFVSPPLPR</sequence>
<evidence type="ECO:0000313" key="1">
    <source>
        <dbReference type="EMBL" id="PVH31218.1"/>
    </source>
</evidence>